<accession>A0A177TJC0</accession>
<name>A0A177TJC0_9BASI</name>
<dbReference type="AlphaFoldDB" id="A0A177TJC0"/>
<gene>
    <name evidence="1" type="ORF">A4X13_0g3395</name>
</gene>
<protein>
    <submittedName>
        <fullName evidence="1">Uncharacterized protein</fullName>
    </submittedName>
</protein>
<dbReference type="EMBL" id="LWDF02000188">
    <property type="protein sequence ID" value="KAE8254510.1"/>
    <property type="molecule type" value="Genomic_DNA"/>
</dbReference>
<reference evidence="1" key="1">
    <citation type="submission" date="2016-04" db="EMBL/GenBank/DDBJ databases">
        <authorList>
            <person name="Nguyen H.D."/>
            <person name="Samba Siva P."/>
            <person name="Cullis J."/>
            <person name="Levesque C.A."/>
            <person name="Hambleton S."/>
        </authorList>
    </citation>
    <scope>NUCLEOTIDE SEQUENCE</scope>
    <source>
        <strain evidence="1">DAOMC 236416</strain>
    </source>
</reference>
<evidence type="ECO:0000313" key="1">
    <source>
        <dbReference type="EMBL" id="KAE8254510.1"/>
    </source>
</evidence>
<organism evidence="1 2">
    <name type="scientific">Tilletia indica</name>
    <dbReference type="NCBI Taxonomy" id="43049"/>
    <lineage>
        <taxon>Eukaryota</taxon>
        <taxon>Fungi</taxon>
        <taxon>Dikarya</taxon>
        <taxon>Basidiomycota</taxon>
        <taxon>Ustilaginomycotina</taxon>
        <taxon>Exobasidiomycetes</taxon>
        <taxon>Tilletiales</taxon>
        <taxon>Tilletiaceae</taxon>
        <taxon>Tilletia</taxon>
    </lineage>
</organism>
<comment type="caution">
    <text evidence="1">The sequence shown here is derived from an EMBL/GenBank/DDBJ whole genome shotgun (WGS) entry which is preliminary data.</text>
</comment>
<sequence length="73" mass="7725">MKFSLFSILIVAAAVPMMVNAMSCPDVTSPGTGYCQSCGCYCGSDNRVHCDENTVCYSTSGDAQAMCMNQCTC</sequence>
<dbReference type="Proteomes" id="UP000077521">
    <property type="component" value="Unassembled WGS sequence"/>
</dbReference>
<reference evidence="1" key="2">
    <citation type="journal article" date="2019" name="IMA Fungus">
        <title>Genome sequencing and comparison of five Tilletia species to identify candidate genes for the detection of regulated species infecting wheat.</title>
        <authorList>
            <person name="Nguyen H.D.T."/>
            <person name="Sultana T."/>
            <person name="Kesanakurti P."/>
            <person name="Hambleton S."/>
        </authorList>
    </citation>
    <scope>NUCLEOTIDE SEQUENCE</scope>
    <source>
        <strain evidence="1">DAOMC 236416</strain>
    </source>
</reference>
<evidence type="ECO:0000313" key="2">
    <source>
        <dbReference type="Proteomes" id="UP000077521"/>
    </source>
</evidence>
<keyword evidence="2" id="KW-1185">Reference proteome</keyword>
<proteinExistence type="predicted"/>